<evidence type="ECO:0000313" key="2">
    <source>
        <dbReference type="Proteomes" id="UP001422759"/>
    </source>
</evidence>
<dbReference type="RefSeq" id="WP_344467916.1">
    <property type="nucleotide sequence ID" value="NZ_BAAANT010000032.1"/>
</dbReference>
<proteinExistence type="predicted"/>
<organism evidence="1 2">
    <name type="scientific">Kitasatospora kazusensis</name>
    <dbReference type="NCBI Taxonomy" id="407974"/>
    <lineage>
        <taxon>Bacteria</taxon>
        <taxon>Bacillati</taxon>
        <taxon>Actinomycetota</taxon>
        <taxon>Actinomycetes</taxon>
        <taxon>Kitasatosporales</taxon>
        <taxon>Streptomycetaceae</taxon>
        <taxon>Kitasatospora</taxon>
    </lineage>
</organism>
<reference evidence="1 2" key="1">
    <citation type="journal article" date="2019" name="Int. J. Syst. Evol. Microbiol.">
        <title>The Global Catalogue of Microorganisms (GCM) 10K type strain sequencing project: providing services to taxonomists for standard genome sequencing and annotation.</title>
        <authorList>
            <consortium name="The Broad Institute Genomics Platform"/>
            <consortium name="The Broad Institute Genome Sequencing Center for Infectious Disease"/>
            <person name="Wu L."/>
            <person name="Ma J."/>
        </authorList>
    </citation>
    <scope>NUCLEOTIDE SEQUENCE [LARGE SCALE GENOMIC DNA]</scope>
    <source>
        <strain evidence="1 2">JCM 14560</strain>
    </source>
</reference>
<sequence length="63" mass="6940">MADVFGQELREQLAQARLELAAARAADDEDGVDAYRGRITGLLHIAARYGIDLPHSAEEEEED</sequence>
<name>A0ABN3A1J1_9ACTN</name>
<dbReference type="EMBL" id="BAAANT010000032">
    <property type="protein sequence ID" value="GAA2151539.1"/>
    <property type="molecule type" value="Genomic_DNA"/>
</dbReference>
<accession>A0ABN3A1J1</accession>
<keyword evidence="2" id="KW-1185">Reference proteome</keyword>
<comment type="caution">
    <text evidence="1">The sequence shown here is derived from an EMBL/GenBank/DDBJ whole genome shotgun (WGS) entry which is preliminary data.</text>
</comment>
<gene>
    <name evidence="1" type="ORF">GCM10009760_47000</name>
</gene>
<dbReference type="Proteomes" id="UP001422759">
    <property type="component" value="Unassembled WGS sequence"/>
</dbReference>
<protein>
    <submittedName>
        <fullName evidence="1">Uncharacterized protein</fullName>
    </submittedName>
</protein>
<evidence type="ECO:0000313" key="1">
    <source>
        <dbReference type="EMBL" id="GAA2151539.1"/>
    </source>
</evidence>